<dbReference type="Proteomes" id="UP000434580">
    <property type="component" value="Unassembled WGS sequence"/>
</dbReference>
<keyword evidence="1" id="KW-0472">Membrane</keyword>
<evidence type="ECO:0000313" key="2">
    <source>
        <dbReference type="EMBL" id="CAA0104226.1"/>
    </source>
</evidence>
<accession>A0A5S9PJA0</accession>
<sequence length="139" mass="15624">MKNTIYFILTIFTGGLFLPYWLVSISTEINDMDNSLFPSSPKIRRNLPYYYAGAIFIYAICVVLAISGKDSSFLFFVPCFIFGLFLTALYFWSVFKISHKLKGLGAKLPNSVVMAFLSVYFVSPLVIQIKLNGLSASKT</sequence>
<feature type="transmembrane region" description="Helical" evidence="1">
    <location>
        <begin position="6"/>
        <end position="26"/>
    </location>
</feature>
<name>A0A5S9PJA0_9GAMM</name>
<reference evidence="2 3" key="1">
    <citation type="submission" date="2019-11" db="EMBL/GenBank/DDBJ databases">
        <authorList>
            <person name="Holert J."/>
        </authorList>
    </citation>
    <scope>NUCLEOTIDE SEQUENCE [LARGE SCALE GENOMIC DNA]</scope>
    <source>
        <strain evidence="2">BC5_2</strain>
    </source>
</reference>
<evidence type="ECO:0000256" key="1">
    <source>
        <dbReference type="SAM" id="Phobius"/>
    </source>
</evidence>
<feature type="transmembrane region" description="Helical" evidence="1">
    <location>
        <begin position="112"/>
        <end position="131"/>
    </location>
</feature>
<evidence type="ECO:0008006" key="4">
    <source>
        <dbReference type="Google" id="ProtNLM"/>
    </source>
</evidence>
<proteinExistence type="predicted"/>
<keyword evidence="1" id="KW-0812">Transmembrane</keyword>
<organism evidence="2 3">
    <name type="scientific">BD1-7 clade bacterium</name>
    <dbReference type="NCBI Taxonomy" id="2029982"/>
    <lineage>
        <taxon>Bacteria</taxon>
        <taxon>Pseudomonadati</taxon>
        <taxon>Pseudomonadota</taxon>
        <taxon>Gammaproteobacteria</taxon>
        <taxon>Cellvibrionales</taxon>
        <taxon>Spongiibacteraceae</taxon>
        <taxon>BD1-7 clade</taxon>
    </lineage>
</organism>
<dbReference type="EMBL" id="CACSII010000012">
    <property type="protein sequence ID" value="CAA0104226.1"/>
    <property type="molecule type" value="Genomic_DNA"/>
</dbReference>
<protein>
    <recommendedName>
        <fullName evidence="4">DUF4234 domain-containing protein</fullName>
    </recommendedName>
</protein>
<gene>
    <name evidence="2" type="ORF">DPBNPPHM_01044</name>
</gene>
<keyword evidence="1" id="KW-1133">Transmembrane helix</keyword>
<feature type="transmembrane region" description="Helical" evidence="1">
    <location>
        <begin position="47"/>
        <end position="67"/>
    </location>
</feature>
<feature type="transmembrane region" description="Helical" evidence="1">
    <location>
        <begin position="73"/>
        <end position="92"/>
    </location>
</feature>
<dbReference type="AlphaFoldDB" id="A0A5S9PJA0"/>
<evidence type="ECO:0000313" key="3">
    <source>
        <dbReference type="Proteomes" id="UP000434580"/>
    </source>
</evidence>